<name>A0A9P7ATA6_9AGAM</name>
<sequence>MTLQWISDGWWYMKREGNSYASTNIKHEKITHVMKFPGLTFGREVELIWRQRWSMMTVLYLVARYLGIGFAVYVSTFKPLVLRSLPISHHQDRHVDEYSAPMPSIPVRITELPCRELQYNDSHSCLILDDTLNWTGNVADAILGVIMIVRLHAMYQRSGKVLIFLVVIFLAIRIANVVMVAMIMTQVSVPEEFILYGTYQCNIVYTGDSLFLTSTTWILGTIWEVLALCLAVCIAVKHFRELRRHSTGGIMEDCFTVLMQTHISLLSPTLLADQMSQGVQIYLGFAQIAYMVQLSVLGPRFILSVREYHAKLVADSDTATAMTSIAFEERVHVETNSSV</sequence>
<dbReference type="RefSeq" id="XP_041161786.1">
    <property type="nucleotide sequence ID" value="XM_041309597.1"/>
</dbReference>
<keyword evidence="1" id="KW-0472">Membrane</keyword>
<keyword evidence="1" id="KW-0812">Transmembrane</keyword>
<feature type="transmembrane region" description="Helical" evidence="1">
    <location>
        <begin position="131"/>
        <end position="149"/>
    </location>
</feature>
<dbReference type="OrthoDB" id="2638860at2759"/>
<evidence type="ECO:0000313" key="3">
    <source>
        <dbReference type="EMBL" id="KAG1796270.1"/>
    </source>
</evidence>
<evidence type="ECO:0000313" key="4">
    <source>
        <dbReference type="Proteomes" id="UP000719766"/>
    </source>
</evidence>
<feature type="domain" description="DUF6533" evidence="2">
    <location>
        <begin position="39"/>
        <end position="68"/>
    </location>
</feature>
<keyword evidence="4" id="KW-1185">Reference proteome</keyword>
<dbReference type="GeneID" id="64603361"/>
<dbReference type="AlphaFoldDB" id="A0A9P7ATA6"/>
<feature type="transmembrane region" description="Helical" evidence="1">
    <location>
        <begin position="161"/>
        <end position="184"/>
    </location>
</feature>
<dbReference type="Proteomes" id="UP000719766">
    <property type="component" value="Unassembled WGS sequence"/>
</dbReference>
<dbReference type="EMBL" id="JABBWE010000019">
    <property type="protein sequence ID" value="KAG1796270.1"/>
    <property type="molecule type" value="Genomic_DNA"/>
</dbReference>
<dbReference type="InterPro" id="IPR045340">
    <property type="entry name" value="DUF6533"/>
</dbReference>
<proteinExistence type="predicted"/>
<accession>A0A9P7ATA6</accession>
<protein>
    <recommendedName>
        <fullName evidence="2">DUF6533 domain-containing protein</fullName>
    </recommendedName>
</protein>
<feature type="transmembrane region" description="Helical" evidence="1">
    <location>
        <begin position="217"/>
        <end position="236"/>
    </location>
</feature>
<keyword evidence="1" id="KW-1133">Transmembrane helix</keyword>
<evidence type="ECO:0000256" key="1">
    <source>
        <dbReference type="SAM" id="Phobius"/>
    </source>
</evidence>
<evidence type="ECO:0000259" key="2">
    <source>
        <dbReference type="Pfam" id="PF20151"/>
    </source>
</evidence>
<comment type="caution">
    <text evidence="3">The sequence shown here is derived from an EMBL/GenBank/DDBJ whole genome shotgun (WGS) entry which is preliminary data.</text>
</comment>
<dbReference type="Pfam" id="PF20151">
    <property type="entry name" value="DUF6533"/>
    <property type="match status" value="1"/>
</dbReference>
<feature type="transmembrane region" description="Helical" evidence="1">
    <location>
        <begin position="58"/>
        <end position="76"/>
    </location>
</feature>
<gene>
    <name evidence="3" type="ORF">HD556DRAFT_1535438</name>
</gene>
<organism evidence="3 4">
    <name type="scientific">Suillus plorans</name>
    <dbReference type="NCBI Taxonomy" id="116603"/>
    <lineage>
        <taxon>Eukaryota</taxon>
        <taxon>Fungi</taxon>
        <taxon>Dikarya</taxon>
        <taxon>Basidiomycota</taxon>
        <taxon>Agaricomycotina</taxon>
        <taxon>Agaricomycetes</taxon>
        <taxon>Agaricomycetidae</taxon>
        <taxon>Boletales</taxon>
        <taxon>Suillineae</taxon>
        <taxon>Suillaceae</taxon>
        <taxon>Suillus</taxon>
    </lineage>
</organism>
<reference evidence="3" key="1">
    <citation type="journal article" date="2020" name="New Phytol.">
        <title>Comparative genomics reveals dynamic genome evolution in host specialist ectomycorrhizal fungi.</title>
        <authorList>
            <person name="Lofgren L.A."/>
            <person name="Nguyen N.H."/>
            <person name="Vilgalys R."/>
            <person name="Ruytinx J."/>
            <person name="Liao H.L."/>
            <person name="Branco S."/>
            <person name="Kuo A."/>
            <person name="LaButti K."/>
            <person name="Lipzen A."/>
            <person name="Andreopoulos W."/>
            <person name="Pangilinan J."/>
            <person name="Riley R."/>
            <person name="Hundley H."/>
            <person name="Na H."/>
            <person name="Barry K."/>
            <person name="Grigoriev I.V."/>
            <person name="Stajich J.E."/>
            <person name="Kennedy P.G."/>
        </authorList>
    </citation>
    <scope>NUCLEOTIDE SEQUENCE</scope>
    <source>
        <strain evidence="3">S12</strain>
    </source>
</reference>